<dbReference type="PANTHER" id="PTHR18841">
    <property type="entry name" value="VITELLINE MEMBRANE OUTER LAYER PROTEIN I-RELATED"/>
    <property type="match status" value="1"/>
</dbReference>
<evidence type="ECO:0000313" key="2">
    <source>
        <dbReference type="Proteomes" id="UP001652642"/>
    </source>
</evidence>
<dbReference type="InParanoid" id="A0A6J0U633"/>
<name>A0A6J0U633_9SAUR</name>
<gene>
    <name evidence="3" type="primary">VMO1</name>
</gene>
<organism evidence="2 3">
    <name type="scientific">Pogona vitticeps</name>
    <name type="common">central bearded dragon</name>
    <dbReference type="NCBI Taxonomy" id="103695"/>
    <lineage>
        <taxon>Eukaryota</taxon>
        <taxon>Metazoa</taxon>
        <taxon>Chordata</taxon>
        <taxon>Craniata</taxon>
        <taxon>Vertebrata</taxon>
        <taxon>Euteleostomi</taxon>
        <taxon>Lepidosauria</taxon>
        <taxon>Squamata</taxon>
        <taxon>Bifurcata</taxon>
        <taxon>Unidentata</taxon>
        <taxon>Episquamata</taxon>
        <taxon>Toxicofera</taxon>
        <taxon>Iguania</taxon>
        <taxon>Acrodonta</taxon>
        <taxon>Agamidae</taxon>
        <taxon>Amphibolurinae</taxon>
        <taxon>Pogona</taxon>
    </lineage>
</organism>
<dbReference type="Pfam" id="PF03762">
    <property type="entry name" value="VOMI"/>
    <property type="match status" value="1"/>
</dbReference>
<feature type="signal peptide" evidence="1">
    <location>
        <begin position="1"/>
        <end position="29"/>
    </location>
</feature>
<dbReference type="OrthoDB" id="6344411at2759"/>
<dbReference type="RefSeq" id="XP_020655388.2">
    <property type="nucleotide sequence ID" value="XM_020799729.2"/>
</dbReference>
<proteinExistence type="predicted"/>
<reference evidence="3" key="1">
    <citation type="submission" date="2025-08" db="UniProtKB">
        <authorList>
            <consortium name="RefSeq"/>
        </authorList>
    </citation>
    <scope>IDENTIFICATION</scope>
</reference>
<evidence type="ECO:0000256" key="1">
    <source>
        <dbReference type="SAM" id="SignalP"/>
    </source>
</evidence>
<dbReference type="Gene3D" id="2.100.10.20">
    <property type="entry name" value="Vitelline membrane outer layer protein I (VOMI)"/>
    <property type="match status" value="1"/>
</dbReference>
<dbReference type="Proteomes" id="UP001652642">
    <property type="component" value="Chromosome 6"/>
</dbReference>
<feature type="chain" id="PRO_5045983517" evidence="1">
    <location>
        <begin position="30"/>
        <end position="211"/>
    </location>
</feature>
<dbReference type="InterPro" id="IPR005515">
    <property type="entry name" value="VOMI"/>
</dbReference>
<dbReference type="SUPFAM" id="SSF51092">
    <property type="entry name" value="Vitelline membrane outer protein-I (VMO-I)"/>
    <property type="match status" value="1"/>
</dbReference>
<dbReference type="AlphaFoldDB" id="A0A6J0U633"/>
<accession>A0A6J0U633</accession>
<sequence length="211" mass="22537">MHLVGAMAGCRGCPGALAVLALLLLGAAAETKGGLKNGSIIEVSNGGPRGAWAWQEMCAPGTFVTGFSLKVEPYQGSLKDDTAVNGIRLFCTRGGREQRLETNPVESQSGPWGRWSEPLWCSSGSYVQGFSLKAEQPRSTAQDYMGVTNIRFACSDGQILEGDGLRWGQYEEWSPPCGKGLCGIQTKVEPQRGGLKDDSSVNDVRFPCCAN</sequence>
<dbReference type="KEGG" id="pvt:110082294"/>
<dbReference type="PANTHER" id="PTHR18841:SF2">
    <property type="entry name" value="VITELLINE MEMBRANE OUTER LAYER PROTEIN 1 HOMOLOG"/>
    <property type="match status" value="1"/>
</dbReference>
<dbReference type="InterPro" id="IPR036706">
    <property type="entry name" value="VOMI_sf"/>
</dbReference>
<dbReference type="CTD" id="284013"/>
<evidence type="ECO:0000313" key="3">
    <source>
        <dbReference type="RefSeq" id="XP_020655388.2"/>
    </source>
</evidence>
<keyword evidence="2" id="KW-1185">Reference proteome</keyword>
<dbReference type="GO" id="GO:0005615">
    <property type="term" value="C:extracellular space"/>
    <property type="evidence" value="ECO:0007669"/>
    <property type="project" value="TreeGrafter"/>
</dbReference>
<keyword evidence="1" id="KW-0732">Signal</keyword>
<dbReference type="GeneID" id="110082294"/>
<protein>
    <submittedName>
        <fullName evidence="3">Vitelline membrane outer layer protein 1 homolog</fullName>
    </submittedName>
</protein>